<feature type="compositionally biased region" description="Acidic residues" evidence="2">
    <location>
        <begin position="65"/>
        <end position="79"/>
    </location>
</feature>
<name>A0A8S4NY85_OWEFU</name>
<keyword evidence="4" id="KW-1185">Reference proteome</keyword>
<dbReference type="GO" id="GO:0009966">
    <property type="term" value="P:regulation of signal transduction"/>
    <property type="evidence" value="ECO:0007669"/>
    <property type="project" value="InterPro"/>
</dbReference>
<accession>A0A8S4NY85</accession>
<evidence type="ECO:0000313" key="4">
    <source>
        <dbReference type="Proteomes" id="UP000749559"/>
    </source>
</evidence>
<gene>
    <name evidence="3" type="ORF">OFUS_LOCUS11743</name>
</gene>
<feature type="compositionally biased region" description="Acidic residues" evidence="2">
    <location>
        <begin position="162"/>
        <end position="173"/>
    </location>
</feature>
<dbReference type="EMBL" id="CAIIXF020000006">
    <property type="protein sequence ID" value="CAH1785726.1"/>
    <property type="molecule type" value="Genomic_DNA"/>
</dbReference>
<dbReference type="PANTHER" id="PTHR12398:SF20">
    <property type="entry name" value="PROTEIN PHOSPHATASE 1 REGULATORY INHIBITOR SUBUNIT 2"/>
    <property type="match status" value="1"/>
</dbReference>
<evidence type="ECO:0000256" key="1">
    <source>
        <dbReference type="ARBA" id="ARBA00005472"/>
    </source>
</evidence>
<feature type="compositionally biased region" description="Basic and acidic residues" evidence="2">
    <location>
        <begin position="105"/>
        <end position="116"/>
    </location>
</feature>
<dbReference type="Proteomes" id="UP000749559">
    <property type="component" value="Unassembled WGS sequence"/>
</dbReference>
<evidence type="ECO:0000313" key="3">
    <source>
        <dbReference type="EMBL" id="CAH1785726.1"/>
    </source>
</evidence>
<feature type="compositionally biased region" description="Basic and acidic residues" evidence="2">
    <location>
        <begin position="44"/>
        <end position="57"/>
    </location>
</feature>
<feature type="region of interest" description="Disordered" evidence="2">
    <location>
        <begin position="159"/>
        <end position="198"/>
    </location>
</feature>
<proteinExistence type="inferred from homology"/>
<sequence>MAEKKPLRGILKSSSSFDHPDAKVVHPTNKEAKWDEMNILATHHPPDKDYGHMKIDEPPTPYNDYDPEDDDVIEDDDVTDGTKQKRRDSADGKKISLDPETLLNRLEEKSPRRNASENEESSDEEPEVLTEDQKAAKTKFKEKRKMHYNEYYAIKMARQLMENDDEEDDDQENKDDQGSKTTEADGTVGNDSNQGELV</sequence>
<dbReference type="Pfam" id="PF04979">
    <property type="entry name" value="IPP-2"/>
    <property type="match status" value="1"/>
</dbReference>
<dbReference type="PANTHER" id="PTHR12398">
    <property type="entry name" value="PROTEIN PHOSPHATASE INHIBITOR"/>
    <property type="match status" value="1"/>
</dbReference>
<dbReference type="InterPro" id="IPR007062">
    <property type="entry name" value="PPI-2"/>
</dbReference>
<dbReference type="Gene3D" id="6.10.250.1050">
    <property type="match status" value="2"/>
</dbReference>
<feature type="compositionally biased region" description="Basic and acidic residues" evidence="2">
    <location>
        <begin position="80"/>
        <end position="97"/>
    </location>
</feature>
<feature type="compositionally biased region" description="Polar residues" evidence="2">
    <location>
        <begin position="189"/>
        <end position="198"/>
    </location>
</feature>
<protein>
    <recommendedName>
        <fullName evidence="5">Protein phosphatase inhibitor 2</fullName>
    </recommendedName>
</protein>
<comment type="caution">
    <text evidence="3">The sequence shown here is derived from an EMBL/GenBank/DDBJ whole genome shotgun (WGS) entry which is preliminary data.</text>
</comment>
<feature type="compositionally biased region" description="Basic and acidic residues" evidence="2">
    <location>
        <begin position="18"/>
        <end position="36"/>
    </location>
</feature>
<dbReference type="GO" id="GO:0004864">
    <property type="term" value="F:protein phosphatase inhibitor activity"/>
    <property type="evidence" value="ECO:0007669"/>
    <property type="project" value="InterPro"/>
</dbReference>
<reference evidence="3" key="1">
    <citation type="submission" date="2022-03" db="EMBL/GenBank/DDBJ databases">
        <authorList>
            <person name="Martin C."/>
        </authorList>
    </citation>
    <scope>NUCLEOTIDE SEQUENCE</scope>
</reference>
<dbReference type="OrthoDB" id="551302at2759"/>
<comment type="similarity">
    <text evidence="1">Belongs to the protein phosphatase inhibitor 2 family.</text>
</comment>
<feature type="region of interest" description="Disordered" evidence="2">
    <location>
        <begin position="1"/>
        <end position="143"/>
    </location>
</feature>
<feature type="compositionally biased region" description="Acidic residues" evidence="2">
    <location>
        <begin position="117"/>
        <end position="130"/>
    </location>
</feature>
<evidence type="ECO:0000256" key="2">
    <source>
        <dbReference type="SAM" id="MobiDB-lite"/>
    </source>
</evidence>
<organism evidence="3 4">
    <name type="scientific">Owenia fusiformis</name>
    <name type="common">Polychaete worm</name>
    <dbReference type="NCBI Taxonomy" id="6347"/>
    <lineage>
        <taxon>Eukaryota</taxon>
        <taxon>Metazoa</taxon>
        <taxon>Spiralia</taxon>
        <taxon>Lophotrochozoa</taxon>
        <taxon>Annelida</taxon>
        <taxon>Polychaeta</taxon>
        <taxon>Sedentaria</taxon>
        <taxon>Canalipalpata</taxon>
        <taxon>Sabellida</taxon>
        <taxon>Oweniida</taxon>
        <taxon>Oweniidae</taxon>
        <taxon>Owenia</taxon>
    </lineage>
</organism>
<evidence type="ECO:0008006" key="5">
    <source>
        <dbReference type="Google" id="ProtNLM"/>
    </source>
</evidence>
<dbReference type="AlphaFoldDB" id="A0A8S4NY85"/>